<dbReference type="GO" id="GO:0003723">
    <property type="term" value="F:RNA binding"/>
    <property type="evidence" value="ECO:0007669"/>
    <property type="project" value="InterPro"/>
</dbReference>
<dbReference type="STRING" id="307972.A0A2G8LRK3"/>
<protein>
    <submittedName>
        <fullName evidence="1">Putative zinc finger protein</fullName>
    </submittedName>
</protein>
<sequence length="377" mass="42607">MPAEFVAIMAKGPDASKEEQNALRKESKNYKKEYFAGRRALRKEKKLRRREENQARLRLRSTARKQFKDLILPSLSTDRTIKTEGAGHRSQPIENVWSSQKVADNLTHLPTNEKTANAVIGLSVTDDKIYTYTVDGTIRFYRLQNLSCEGSYSGHEKRITGLHLCEDPEDKRSRLLFTSSRDQQLQCRVLRDGEPTMLSLDLRHPITCMAATSGSLYLGLANGHVDVLSIQSFKRYESFVCHNKEIGCVTIAEINYEKYLVTGAYDAKLAIHSIASGSLHGTLEGHASSILCVKAAGKFIISGSVDSVLLQHDFLTRRLMKRYNHHTKAITDISVHRSKIYTASLDDKVRIFDFHKMELVTTIDVENVLSLCNNKQT</sequence>
<proteinExistence type="predicted"/>
<evidence type="ECO:0000313" key="2">
    <source>
        <dbReference type="Proteomes" id="UP000230750"/>
    </source>
</evidence>
<dbReference type="Gene3D" id="2.130.10.10">
    <property type="entry name" value="YVTN repeat-like/Quinoprotein amine dehydrogenase"/>
    <property type="match status" value="1"/>
</dbReference>
<dbReference type="InterPro" id="IPR036322">
    <property type="entry name" value="WD40_repeat_dom_sf"/>
</dbReference>
<accession>A0A2G8LRK3</accession>
<dbReference type="InterPro" id="IPR042622">
    <property type="entry name" value="Znf106"/>
</dbReference>
<dbReference type="SMART" id="SM00320">
    <property type="entry name" value="WD40"/>
    <property type="match status" value="5"/>
</dbReference>
<dbReference type="OrthoDB" id="10002522at2759"/>
<organism evidence="1 2">
    <name type="scientific">Stichopus japonicus</name>
    <name type="common">Sea cucumber</name>
    <dbReference type="NCBI Taxonomy" id="307972"/>
    <lineage>
        <taxon>Eukaryota</taxon>
        <taxon>Metazoa</taxon>
        <taxon>Echinodermata</taxon>
        <taxon>Eleutherozoa</taxon>
        <taxon>Echinozoa</taxon>
        <taxon>Holothuroidea</taxon>
        <taxon>Aspidochirotacea</taxon>
        <taxon>Aspidochirotida</taxon>
        <taxon>Stichopodidae</taxon>
        <taxon>Apostichopus</taxon>
    </lineage>
</organism>
<dbReference type="GO" id="GO:0017124">
    <property type="term" value="F:SH3 domain binding"/>
    <property type="evidence" value="ECO:0007669"/>
    <property type="project" value="TreeGrafter"/>
</dbReference>
<reference evidence="1 2" key="1">
    <citation type="journal article" date="2017" name="PLoS Biol.">
        <title>The sea cucumber genome provides insights into morphological evolution and visceral regeneration.</title>
        <authorList>
            <person name="Zhang X."/>
            <person name="Sun L."/>
            <person name="Yuan J."/>
            <person name="Sun Y."/>
            <person name="Gao Y."/>
            <person name="Zhang L."/>
            <person name="Li S."/>
            <person name="Dai H."/>
            <person name="Hamel J.F."/>
            <person name="Liu C."/>
            <person name="Yu Y."/>
            <person name="Liu S."/>
            <person name="Lin W."/>
            <person name="Guo K."/>
            <person name="Jin S."/>
            <person name="Xu P."/>
            <person name="Storey K.B."/>
            <person name="Huan P."/>
            <person name="Zhang T."/>
            <person name="Zhou Y."/>
            <person name="Zhang J."/>
            <person name="Lin C."/>
            <person name="Li X."/>
            <person name="Xing L."/>
            <person name="Huo D."/>
            <person name="Sun M."/>
            <person name="Wang L."/>
            <person name="Mercier A."/>
            <person name="Li F."/>
            <person name="Yang H."/>
            <person name="Xiang J."/>
        </authorList>
    </citation>
    <scope>NUCLEOTIDE SEQUENCE [LARGE SCALE GENOMIC DNA]</scope>
    <source>
        <strain evidence="1">Shaxun</strain>
        <tissue evidence="1">Muscle</tissue>
    </source>
</reference>
<dbReference type="Proteomes" id="UP000230750">
    <property type="component" value="Unassembled WGS sequence"/>
</dbReference>
<dbReference type="EMBL" id="MRZV01000003">
    <property type="protein sequence ID" value="PIK62898.1"/>
    <property type="molecule type" value="Genomic_DNA"/>
</dbReference>
<comment type="caution">
    <text evidence="1">The sequence shown here is derived from an EMBL/GenBank/DDBJ whole genome shotgun (WGS) entry which is preliminary data.</text>
</comment>
<dbReference type="InterPro" id="IPR001680">
    <property type="entry name" value="WD40_rpt"/>
</dbReference>
<gene>
    <name evidence="1" type="ORF">BSL78_00133</name>
</gene>
<keyword evidence="2" id="KW-1185">Reference proteome</keyword>
<name>A0A2G8LRK3_STIJA</name>
<evidence type="ECO:0000313" key="1">
    <source>
        <dbReference type="EMBL" id="PIK62898.1"/>
    </source>
</evidence>
<dbReference type="SUPFAM" id="SSF50978">
    <property type="entry name" value="WD40 repeat-like"/>
    <property type="match status" value="1"/>
</dbReference>
<dbReference type="Pfam" id="PF00400">
    <property type="entry name" value="WD40"/>
    <property type="match status" value="2"/>
</dbReference>
<dbReference type="PANTHER" id="PTHR14435:SF2">
    <property type="entry name" value="ZINC FINGER PROTEIN 106"/>
    <property type="match status" value="1"/>
</dbReference>
<dbReference type="GO" id="GO:0016020">
    <property type="term" value="C:membrane"/>
    <property type="evidence" value="ECO:0007669"/>
    <property type="project" value="TreeGrafter"/>
</dbReference>
<dbReference type="AlphaFoldDB" id="A0A2G8LRK3"/>
<dbReference type="InterPro" id="IPR015943">
    <property type="entry name" value="WD40/YVTN_repeat-like_dom_sf"/>
</dbReference>
<feature type="non-terminal residue" evidence="1">
    <location>
        <position position="377"/>
    </location>
</feature>
<dbReference type="PANTHER" id="PTHR14435">
    <property type="entry name" value="ZINC FINGER PROTEIN 106"/>
    <property type="match status" value="1"/>
</dbReference>
<dbReference type="GO" id="GO:0005829">
    <property type="term" value="C:cytosol"/>
    <property type="evidence" value="ECO:0007669"/>
    <property type="project" value="TreeGrafter"/>
</dbReference>